<dbReference type="OrthoDB" id="9825567at2"/>
<dbReference type="KEGG" id="glo:Glov_0729"/>
<proteinExistence type="predicted"/>
<sequence length="147" mass="16546">MKSASVITLFFCFWCLTILAPNRAQAFQLPLPNTYQWKVQLPSDLPFDHYTITMQAGGTTNTVVLQRGQIYTWTAPYNTPLMTIEGWRVDKNNNKIYLAGHTCAGTDYVQGLNFVECKYSASVRVCPKPSIPPDPVLESVKYGFCPN</sequence>
<organism evidence="2 3">
    <name type="scientific">Trichlorobacter lovleyi (strain ATCC BAA-1151 / DSM 17278 / SZ)</name>
    <name type="common">Geobacter lovleyi</name>
    <dbReference type="NCBI Taxonomy" id="398767"/>
    <lineage>
        <taxon>Bacteria</taxon>
        <taxon>Pseudomonadati</taxon>
        <taxon>Thermodesulfobacteriota</taxon>
        <taxon>Desulfuromonadia</taxon>
        <taxon>Geobacterales</taxon>
        <taxon>Geobacteraceae</taxon>
        <taxon>Trichlorobacter</taxon>
    </lineage>
</organism>
<dbReference type="EMBL" id="CP001089">
    <property type="protein sequence ID" value="ACD94455.1"/>
    <property type="molecule type" value="Genomic_DNA"/>
</dbReference>
<name>B3E4E0_TRIL1</name>
<evidence type="ECO:0000256" key="1">
    <source>
        <dbReference type="SAM" id="SignalP"/>
    </source>
</evidence>
<protein>
    <submittedName>
        <fullName evidence="2">Uncharacterized protein</fullName>
    </submittedName>
</protein>
<feature type="signal peptide" evidence="1">
    <location>
        <begin position="1"/>
        <end position="26"/>
    </location>
</feature>
<reference evidence="2 3" key="1">
    <citation type="submission" date="2008-05" db="EMBL/GenBank/DDBJ databases">
        <title>Complete sequence of chromosome of Geobacter lovleyi SZ.</title>
        <authorList>
            <consortium name="US DOE Joint Genome Institute"/>
            <person name="Lucas S."/>
            <person name="Copeland A."/>
            <person name="Lapidus A."/>
            <person name="Glavina del Rio T."/>
            <person name="Dalin E."/>
            <person name="Tice H."/>
            <person name="Bruce D."/>
            <person name="Goodwin L."/>
            <person name="Pitluck S."/>
            <person name="Chertkov O."/>
            <person name="Meincke L."/>
            <person name="Brettin T."/>
            <person name="Detter J.C."/>
            <person name="Han C."/>
            <person name="Tapia R."/>
            <person name="Kuske C.R."/>
            <person name="Schmutz J."/>
            <person name="Larimer F."/>
            <person name="Land M."/>
            <person name="Hauser L."/>
            <person name="Kyrpides N."/>
            <person name="Mikhailova N."/>
            <person name="Sung Y."/>
            <person name="Fletcher K.E."/>
            <person name="Ritalahti K.M."/>
            <person name="Loeffler F.E."/>
            <person name="Richardson P."/>
        </authorList>
    </citation>
    <scope>NUCLEOTIDE SEQUENCE [LARGE SCALE GENOMIC DNA]</scope>
    <source>
        <strain evidence="3">ATCC BAA-1151 / DSM 17278 / SZ</strain>
    </source>
</reference>
<keyword evidence="1" id="KW-0732">Signal</keyword>
<accession>B3E4E0</accession>
<evidence type="ECO:0000313" key="2">
    <source>
        <dbReference type="EMBL" id="ACD94455.1"/>
    </source>
</evidence>
<dbReference type="AlphaFoldDB" id="B3E4E0"/>
<dbReference type="HOGENOM" id="CLU_1765408_0_0_7"/>
<dbReference type="Proteomes" id="UP000002420">
    <property type="component" value="Chromosome"/>
</dbReference>
<evidence type="ECO:0000313" key="3">
    <source>
        <dbReference type="Proteomes" id="UP000002420"/>
    </source>
</evidence>
<gene>
    <name evidence="2" type="ordered locus">Glov_0729</name>
</gene>
<dbReference type="RefSeq" id="WP_012468811.1">
    <property type="nucleotide sequence ID" value="NC_010814.1"/>
</dbReference>
<feature type="chain" id="PRO_5002786014" evidence="1">
    <location>
        <begin position="27"/>
        <end position="147"/>
    </location>
</feature>
<keyword evidence="3" id="KW-1185">Reference proteome</keyword>